<dbReference type="SUPFAM" id="SSF141868">
    <property type="entry name" value="EAL domain-like"/>
    <property type="match status" value="1"/>
</dbReference>
<protein>
    <recommendedName>
        <fullName evidence="2">EAL domain-containing protein</fullName>
    </recommendedName>
</protein>
<dbReference type="Pfam" id="PF07695">
    <property type="entry name" value="7TMR-DISM_7TM"/>
    <property type="match status" value="1"/>
</dbReference>
<dbReference type="Pfam" id="PF00563">
    <property type="entry name" value="EAL"/>
    <property type="match status" value="1"/>
</dbReference>
<feature type="transmembrane region" description="Helical" evidence="1">
    <location>
        <begin position="292"/>
        <end position="311"/>
    </location>
</feature>
<dbReference type="InterPro" id="IPR001633">
    <property type="entry name" value="EAL_dom"/>
</dbReference>
<evidence type="ECO:0000259" key="2">
    <source>
        <dbReference type="PROSITE" id="PS50883"/>
    </source>
</evidence>
<dbReference type="PROSITE" id="PS50883">
    <property type="entry name" value="EAL"/>
    <property type="match status" value="1"/>
</dbReference>
<sequence>MLCFCSSWLKASAPPLLESSTSNALELVSQGPIDLQFERYADTERAYPAERVADLLARGEAGGDKGLVNIIWELVDVSENSGVNAGYTLTPQWYRFKISNSSDKVEGGLVQLAYPWLDEVDFIDIRGEEGSGHLSTGRSKPFSSRWIDHPHFLYPISLDPGESTTIYLRVATRGALQFALKLWDPEQFFEQAVTEAKVHFMYFGALAFMITITLAYALLLRERVYLYYAFATFGFLTFFMSIRGFTFQHILSDFPFLNGFLLLVSMPFLAIFAAQFSRTFLDTEAQSRRLDLALKTVMGLAVLDLIAAFILPYHISIQLSSFLAAPLFLILFLAGPIRWRQGSRPAIIYTLGWSLLSIGLVTTTLHKHGIIPNTFMATYALQIGSGIETLILTLVLAARVYREREDKIVAQNKLLAEEKQRREVQQQLIDHAIHDPVTGLPNRERLVMRLAELAQAPQVTPYLVVSIVFNRYHDIVHTLGQDNADELINRVALGLNRRAQFLRGAIAIEDSAGQTYYVASLGADTLAMIVISAEDPAHRQTYIDFINRTARPDNYLGFLLELDPVFGLFSVDSDQLEPAKAIRNSRIAKDAAIRLGKRYGFYSRRYDRYTEERLTILTELRLALETGALQLYYQPKAIMRDGRLVTTGVEALLRWEHPERGMIAPEIFIPLAEQTDVIHQLTLWVITNAADDLTRFRLLQRDLSMAINISPRNLLTKGLDAHLQSTLLARNLSFESVILELTETSVMDSEREGLLTLDRLKELGFPLSIDDFGTGYSSLAYLQKMPLSEVKIDKSLIKDVCTSRSSQIIVKAAIDMSHSLGYTVVAEGIEQQAQLDLLVSMGCDCMQGFFIATPMPSDQLFGWLQQDSERMRPTGAG</sequence>
<dbReference type="PANTHER" id="PTHR33121">
    <property type="entry name" value="CYCLIC DI-GMP PHOSPHODIESTERASE PDEF"/>
    <property type="match status" value="1"/>
</dbReference>
<feature type="transmembrane region" description="Helical" evidence="1">
    <location>
        <begin position="257"/>
        <end position="280"/>
    </location>
</feature>
<accession>A0ABP7PL57</accession>
<keyword evidence="1" id="KW-1133">Transmembrane helix</keyword>
<dbReference type="CDD" id="cd01948">
    <property type="entry name" value="EAL"/>
    <property type="match status" value="1"/>
</dbReference>
<dbReference type="RefSeq" id="WP_344807121.1">
    <property type="nucleotide sequence ID" value="NZ_BAABBO010000011.1"/>
</dbReference>
<feature type="transmembrane region" description="Helical" evidence="1">
    <location>
        <begin position="226"/>
        <end position="245"/>
    </location>
</feature>
<dbReference type="InterPro" id="IPR011623">
    <property type="entry name" value="7TMR_DISM_rcpt_extracell_dom1"/>
</dbReference>
<proteinExistence type="predicted"/>
<keyword evidence="1" id="KW-0812">Transmembrane</keyword>
<feature type="transmembrane region" description="Helical" evidence="1">
    <location>
        <begin position="377"/>
        <end position="398"/>
    </location>
</feature>
<dbReference type="InterPro" id="IPR035919">
    <property type="entry name" value="EAL_sf"/>
</dbReference>
<dbReference type="InterPro" id="IPR043128">
    <property type="entry name" value="Rev_trsase/Diguanyl_cyclase"/>
</dbReference>
<dbReference type="Proteomes" id="UP001501337">
    <property type="component" value="Unassembled WGS sequence"/>
</dbReference>
<feature type="transmembrane region" description="Helical" evidence="1">
    <location>
        <begin position="200"/>
        <end position="219"/>
    </location>
</feature>
<name>A0ABP7PL57_9GAMM</name>
<keyword evidence="4" id="KW-1185">Reference proteome</keyword>
<dbReference type="Pfam" id="PF07696">
    <property type="entry name" value="7TMR-DISMED2"/>
    <property type="match status" value="1"/>
</dbReference>
<feature type="transmembrane region" description="Helical" evidence="1">
    <location>
        <begin position="317"/>
        <end position="334"/>
    </location>
</feature>
<comment type="caution">
    <text evidence="3">The sequence shown here is derived from an EMBL/GenBank/DDBJ whole genome shotgun (WGS) entry which is preliminary data.</text>
</comment>
<dbReference type="PANTHER" id="PTHR33121:SF79">
    <property type="entry name" value="CYCLIC DI-GMP PHOSPHODIESTERASE PDED-RELATED"/>
    <property type="match status" value="1"/>
</dbReference>
<dbReference type="SMART" id="SM00267">
    <property type="entry name" value="GGDEF"/>
    <property type="match status" value="1"/>
</dbReference>
<dbReference type="EMBL" id="BAABBO010000011">
    <property type="protein sequence ID" value="GAA3967429.1"/>
    <property type="molecule type" value="Genomic_DNA"/>
</dbReference>
<feature type="transmembrane region" description="Helical" evidence="1">
    <location>
        <begin position="346"/>
        <end position="365"/>
    </location>
</feature>
<reference evidence="4" key="1">
    <citation type="journal article" date="2019" name="Int. J. Syst. Evol. Microbiol.">
        <title>The Global Catalogue of Microorganisms (GCM) 10K type strain sequencing project: providing services to taxonomists for standard genome sequencing and annotation.</title>
        <authorList>
            <consortium name="The Broad Institute Genomics Platform"/>
            <consortium name="The Broad Institute Genome Sequencing Center for Infectious Disease"/>
            <person name="Wu L."/>
            <person name="Ma J."/>
        </authorList>
    </citation>
    <scope>NUCLEOTIDE SEQUENCE [LARGE SCALE GENOMIC DNA]</scope>
    <source>
        <strain evidence="4">JCM 17555</strain>
    </source>
</reference>
<dbReference type="Gene3D" id="3.20.20.450">
    <property type="entry name" value="EAL domain"/>
    <property type="match status" value="1"/>
</dbReference>
<dbReference type="InterPro" id="IPR011622">
    <property type="entry name" value="7TMR_DISM_rcpt_extracell_dom2"/>
</dbReference>
<evidence type="ECO:0000313" key="4">
    <source>
        <dbReference type="Proteomes" id="UP001501337"/>
    </source>
</evidence>
<gene>
    <name evidence="3" type="ORF">GCM10022278_26500</name>
</gene>
<dbReference type="Pfam" id="PF00990">
    <property type="entry name" value="GGDEF"/>
    <property type="match status" value="1"/>
</dbReference>
<evidence type="ECO:0000256" key="1">
    <source>
        <dbReference type="SAM" id="Phobius"/>
    </source>
</evidence>
<keyword evidence="1" id="KW-0472">Membrane</keyword>
<feature type="domain" description="EAL" evidence="2">
    <location>
        <begin position="613"/>
        <end position="868"/>
    </location>
</feature>
<organism evidence="3 4">
    <name type="scientific">Allohahella marinimesophila</name>
    <dbReference type="NCBI Taxonomy" id="1054972"/>
    <lineage>
        <taxon>Bacteria</taxon>
        <taxon>Pseudomonadati</taxon>
        <taxon>Pseudomonadota</taxon>
        <taxon>Gammaproteobacteria</taxon>
        <taxon>Oceanospirillales</taxon>
        <taxon>Hahellaceae</taxon>
        <taxon>Allohahella</taxon>
    </lineage>
</organism>
<dbReference type="InterPro" id="IPR050706">
    <property type="entry name" value="Cyclic-di-GMP_PDE-like"/>
</dbReference>
<dbReference type="InterPro" id="IPR000160">
    <property type="entry name" value="GGDEF_dom"/>
</dbReference>
<dbReference type="Gene3D" id="2.60.40.2380">
    <property type="match status" value="1"/>
</dbReference>
<dbReference type="Gene3D" id="3.30.70.270">
    <property type="match status" value="1"/>
</dbReference>
<dbReference type="SMART" id="SM00052">
    <property type="entry name" value="EAL"/>
    <property type="match status" value="1"/>
</dbReference>
<evidence type="ECO:0000313" key="3">
    <source>
        <dbReference type="EMBL" id="GAA3967429.1"/>
    </source>
</evidence>